<dbReference type="EMBL" id="CAJNNV010012892">
    <property type="protein sequence ID" value="CAE8601184.1"/>
    <property type="molecule type" value="Genomic_DNA"/>
</dbReference>
<protein>
    <submittedName>
        <fullName evidence="2">Uncharacterized protein</fullName>
    </submittedName>
</protein>
<organism evidence="2 4">
    <name type="scientific">Polarella glacialis</name>
    <name type="common">Dinoflagellate</name>
    <dbReference type="NCBI Taxonomy" id="89957"/>
    <lineage>
        <taxon>Eukaryota</taxon>
        <taxon>Sar</taxon>
        <taxon>Alveolata</taxon>
        <taxon>Dinophyceae</taxon>
        <taxon>Suessiales</taxon>
        <taxon>Suessiaceae</taxon>
        <taxon>Polarella</taxon>
    </lineage>
</organism>
<gene>
    <name evidence="2" type="ORF">PGLA1383_LOCUS19480</name>
    <name evidence="3" type="ORF">PGLA2088_LOCUS34893</name>
</gene>
<proteinExistence type="predicted"/>
<comment type="caution">
    <text evidence="2">The sequence shown here is derived from an EMBL/GenBank/DDBJ whole genome shotgun (WGS) entry which is preliminary data.</text>
</comment>
<sequence length="150" mass="16014">MARRRGSSLLVVVLCVDALLLGSWCLSAVFVSAPAARAEPSVRFLAPAAAAAAAINMPAAAQAVEKWTYQEPNAEGLTVEQIQVFLWFVLFHLIGLADFYAKKIGAGPAIPINPFRSSGNENGQLFQSNSFYKRKDNRTGAPPGTYGNGT</sequence>
<dbReference type="Proteomes" id="UP000654075">
    <property type="component" value="Unassembled WGS sequence"/>
</dbReference>
<evidence type="ECO:0000313" key="2">
    <source>
        <dbReference type="EMBL" id="CAE8601184.1"/>
    </source>
</evidence>
<dbReference type="EMBL" id="CAJNNW010031641">
    <property type="protein sequence ID" value="CAE8708323.1"/>
    <property type="molecule type" value="Genomic_DNA"/>
</dbReference>
<evidence type="ECO:0000313" key="3">
    <source>
        <dbReference type="EMBL" id="CAE8708323.1"/>
    </source>
</evidence>
<dbReference type="Proteomes" id="UP000626109">
    <property type="component" value="Unassembled WGS sequence"/>
</dbReference>
<accession>A0A813ELI9</accession>
<name>A0A813ELI9_POLGL</name>
<feature type="region of interest" description="Disordered" evidence="1">
    <location>
        <begin position="128"/>
        <end position="150"/>
    </location>
</feature>
<dbReference type="AlphaFoldDB" id="A0A813ELI9"/>
<reference evidence="2" key="1">
    <citation type="submission" date="2021-02" db="EMBL/GenBank/DDBJ databases">
        <authorList>
            <person name="Dougan E. K."/>
            <person name="Rhodes N."/>
            <person name="Thang M."/>
            <person name="Chan C."/>
        </authorList>
    </citation>
    <scope>NUCLEOTIDE SEQUENCE</scope>
</reference>
<evidence type="ECO:0000313" key="4">
    <source>
        <dbReference type="Proteomes" id="UP000654075"/>
    </source>
</evidence>
<evidence type="ECO:0000256" key="1">
    <source>
        <dbReference type="SAM" id="MobiDB-lite"/>
    </source>
</evidence>
<keyword evidence="4" id="KW-1185">Reference proteome</keyword>